<evidence type="ECO:0000313" key="2">
    <source>
        <dbReference type="Proteomes" id="UP001151760"/>
    </source>
</evidence>
<dbReference type="Proteomes" id="UP001151760">
    <property type="component" value="Unassembled WGS sequence"/>
</dbReference>
<sequence>MVNKDNYVPWSSRLLCYAKIKPNRKLIYNFIMHGPYVRRMILKPSDPDREVPVAETFHEQTNDKLTDKEEKKAKLFNEFERFTSTDGESIESYYHRFSKLMNDFKRNKVFPEKIANNLKFLNNLQPEWRRHVTIVHQTKDFHIADNTQLYDFLKFNQVEITQPGMNMGQNRQMQMVGGVMVGISLDSMLGRMLGIRMDGSAEVHHSKNCYDNDIFIMFTQEEQYTELLEPISEPHQVKQNDSNVIFAVFSVEQSGGAVEQNHATIEETHDLYDSLYNNLAIQVEKVNKKQQSLYNGKVLLEKHDPPVVYDSEETLQLAQETKFVRDFKSLTKEADESLANHNALEYEIERLLRVVANLDIISIMQNPTVVETSDLQTELERTKERFENCIIKKKNEYAKLWNDWYKKCEECKYEKVLYDKAYNEMQQKSERLQAQLGDLKGKSKDTPCVSDTLDPLSQKIEDENVSLMWTLSLKKILGAENPEDMITKVVTTEKIPCVESILALRLVSAAYSVCLAVQEEGSRLRAEGSNVDLIKRIRGRTLLMQKLLRILLLSRAEED</sequence>
<name>A0ABQ4YDA5_9ASTR</name>
<organism evidence="1 2">
    <name type="scientific">Tanacetum coccineum</name>
    <dbReference type="NCBI Taxonomy" id="301880"/>
    <lineage>
        <taxon>Eukaryota</taxon>
        <taxon>Viridiplantae</taxon>
        <taxon>Streptophyta</taxon>
        <taxon>Embryophyta</taxon>
        <taxon>Tracheophyta</taxon>
        <taxon>Spermatophyta</taxon>
        <taxon>Magnoliopsida</taxon>
        <taxon>eudicotyledons</taxon>
        <taxon>Gunneridae</taxon>
        <taxon>Pentapetalae</taxon>
        <taxon>asterids</taxon>
        <taxon>campanulids</taxon>
        <taxon>Asterales</taxon>
        <taxon>Asteraceae</taxon>
        <taxon>Asteroideae</taxon>
        <taxon>Anthemideae</taxon>
        <taxon>Anthemidinae</taxon>
        <taxon>Tanacetum</taxon>
    </lineage>
</organism>
<accession>A0ABQ4YDA5</accession>
<reference evidence="1" key="2">
    <citation type="submission" date="2022-01" db="EMBL/GenBank/DDBJ databases">
        <authorList>
            <person name="Yamashiro T."/>
            <person name="Shiraishi A."/>
            <person name="Satake H."/>
            <person name="Nakayama K."/>
        </authorList>
    </citation>
    <scope>NUCLEOTIDE SEQUENCE</scope>
</reference>
<comment type="caution">
    <text evidence="1">The sequence shown here is derived from an EMBL/GenBank/DDBJ whole genome shotgun (WGS) entry which is preliminary data.</text>
</comment>
<proteinExistence type="predicted"/>
<protein>
    <submittedName>
        <fullName evidence="1">Uncharacterized protein</fullName>
    </submittedName>
</protein>
<dbReference type="EMBL" id="BQNB010010319">
    <property type="protein sequence ID" value="GJS75658.1"/>
    <property type="molecule type" value="Genomic_DNA"/>
</dbReference>
<gene>
    <name evidence="1" type="ORF">Tco_0725539</name>
</gene>
<reference evidence="1" key="1">
    <citation type="journal article" date="2022" name="Int. J. Mol. Sci.">
        <title>Draft Genome of Tanacetum Coccineum: Genomic Comparison of Closely Related Tanacetum-Family Plants.</title>
        <authorList>
            <person name="Yamashiro T."/>
            <person name="Shiraishi A."/>
            <person name="Nakayama K."/>
            <person name="Satake H."/>
        </authorList>
    </citation>
    <scope>NUCLEOTIDE SEQUENCE</scope>
</reference>
<keyword evidence="2" id="KW-1185">Reference proteome</keyword>
<evidence type="ECO:0000313" key="1">
    <source>
        <dbReference type="EMBL" id="GJS75658.1"/>
    </source>
</evidence>